<dbReference type="GO" id="GO:0000160">
    <property type="term" value="P:phosphorelay signal transduction system"/>
    <property type="evidence" value="ECO:0007669"/>
    <property type="project" value="InterPro"/>
</dbReference>
<dbReference type="InterPro" id="IPR039420">
    <property type="entry name" value="WalR-like"/>
</dbReference>
<dbReference type="PANTHER" id="PTHR43214">
    <property type="entry name" value="TWO-COMPONENT RESPONSE REGULATOR"/>
    <property type="match status" value="1"/>
</dbReference>
<dbReference type="Proteomes" id="UP000287447">
    <property type="component" value="Unassembled WGS sequence"/>
</dbReference>
<dbReference type="SUPFAM" id="SSF52172">
    <property type="entry name" value="CheY-like"/>
    <property type="match status" value="1"/>
</dbReference>
<dbReference type="InterPro" id="IPR001789">
    <property type="entry name" value="Sig_transdc_resp-reg_receiver"/>
</dbReference>
<feature type="domain" description="Response regulatory" evidence="3">
    <location>
        <begin position="6"/>
        <end position="123"/>
    </location>
</feature>
<evidence type="ECO:0000259" key="3">
    <source>
        <dbReference type="PROSITE" id="PS50110"/>
    </source>
</evidence>
<dbReference type="InterPro" id="IPR011006">
    <property type="entry name" value="CheY-like_superfamily"/>
</dbReference>
<keyword evidence="2" id="KW-0597">Phosphoprotein</keyword>
<dbReference type="InterPro" id="IPR036388">
    <property type="entry name" value="WH-like_DNA-bd_sf"/>
</dbReference>
<dbReference type="RefSeq" id="WP_127764105.1">
    <property type="nucleotide sequence ID" value="NZ_SADE01000001.1"/>
</dbReference>
<dbReference type="SMART" id="SM00448">
    <property type="entry name" value="REC"/>
    <property type="match status" value="1"/>
</dbReference>
<dbReference type="SUPFAM" id="SSF46894">
    <property type="entry name" value="C-terminal effector domain of the bipartite response regulators"/>
    <property type="match status" value="1"/>
</dbReference>
<evidence type="ECO:0000313" key="5">
    <source>
        <dbReference type="Proteomes" id="UP000287447"/>
    </source>
</evidence>
<dbReference type="EMBL" id="SADE01000001">
    <property type="protein sequence ID" value="RVU38733.1"/>
    <property type="molecule type" value="Genomic_DNA"/>
</dbReference>
<evidence type="ECO:0000256" key="1">
    <source>
        <dbReference type="ARBA" id="ARBA00023125"/>
    </source>
</evidence>
<dbReference type="OrthoDB" id="5497412at2"/>
<dbReference type="Gene3D" id="1.10.10.10">
    <property type="entry name" value="Winged helix-like DNA-binding domain superfamily/Winged helix DNA-binding domain"/>
    <property type="match status" value="1"/>
</dbReference>
<evidence type="ECO:0000313" key="4">
    <source>
        <dbReference type="EMBL" id="RVU38733.1"/>
    </source>
</evidence>
<proteinExistence type="predicted"/>
<protein>
    <submittedName>
        <fullName evidence="4">Response regulator</fullName>
    </submittedName>
</protein>
<gene>
    <name evidence="4" type="ORF">EOI86_05535</name>
</gene>
<dbReference type="PROSITE" id="PS50110">
    <property type="entry name" value="RESPONSE_REGULATORY"/>
    <property type="match status" value="1"/>
</dbReference>
<accession>A0A3S3UR90</accession>
<reference evidence="5" key="1">
    <citation type="submission" date="2019-01" db="EMBL/GenBank/DDBJ databases">
        <title>Gri0909 isolated from a small marine red alga.</title>
        <authorList>
            <person name="Kim J."/>
            <person name="Jeong S.E."/>
            <person name="Jeon C.O."/>
        </authorList>
    </citation>
    <scope>NUCLEOTIDE SEQUENCE [LARGE SCALE GENOMIC DNA]</scope>
    <source>
        <strain evidence="5">Gri0909</strain>
    </source>
</reference>
<dbReference type="SMART" id="SM00421">
    <property type="entry name" value="HTH_LUXR"/>
    <property type="match status" value="1"/>
</dbReference>
<dbReference type="InterPro" id="IPR000792">
    <property type="entry name" value="Tscrpt_reg_LuxR_C"/>
</dbReference>
<dbReference type="GO" id="GO:0003677">
    <property type="term" value="F:DNA binding"/>
    <property type="evidence" value="ECO:0007669"/>
    <property type="project" value="UniProtKB-KW"/>
</dbReference>
<comment type="caution">
    <text evidence="4">The sequence shown here is derived from an EMBL/GenBank/DDBJ whole genome shotgun (WGS) entry which is preliminary data.</text>
</comment>
<keyword evidence="5" id="KW-1185">Reference proteome</keyword>
<dbReference type="Pfam" id="PF00072">
    <property type="entry name" value="Response_reg"/>
    <property type="match status" value="1"/>
</dbReference>
<feature type="modified residue" description="4-aspartylphosphate" evidence="2">
    <location>
        <position position="57"/>
    </location>
</feature>
<sequence>MIDSPKVTFVDDDAAVLSGLRRALRGRRDSWDMKFYQDPVVAFDAMRENPPHVAVVDIRMPVMDGVELAKQIRSAIPSVQTIVLSGSTEFDVAVSMINDGNIFRFYVKPCPAEQLSEGIEAALSKRLAQSEDETAIAGDVGASALNNLPFAVLVTNSDGKLLFTNQSGGELIANHTGLTVDNAGILRATRSEDTERLHGAMRSARDTNRTAGLRLEDEDGEPIRATILANAMGSSEDTRLYLYVSRDGTAPNPTPDLIAALFGLTVSESRLAAAMAQGLSLEEAAVECGVTKSTARTYLKNIFSKTGATRQAELVRKILLSVASR</sequence>
<dbReference type="AlphaFoldDB" id="A0A3S3UR90"/>
<organism evidence="4 5">
    <name type="scientific">Hwanghaeella grinnelliae</name>
    <dbReference type="NCBI Taxonomy" id="2500179"/>
    <lineage>
        <taxon>Bacteria</taxon>
        <taxon>Pseudomonadati</taxon>
        <taxon>Pseudomonadota</taxon>
        <taxon>Alphaproteobacteria</taxon>
        <taxon>Rhodospirillales</taxon>
        <taxon>Rhodospirillaceae</taxon>
        <taxon>Hwanghaeella</taxon>
    </lineage>
</organism>
<dbReference type="InterPro" id="IPR016032">
    <property type="entry name" value="Sig_transdc_resp-reg_C-effctor"/>
</dbReference>
<evidence type="ECO:0000256" key="2">
    <source>
        <dbReference type="PROSITE-ProRule" id="PRU00169"/>
    </source>
</evidence>
<name>A0A3S3UR90_9PROT</name>
<keyword evidence="1" id="KW-0238">DNA-binding</keyword>
<dbReference type="GO" id="GO:0006355">
    <property type="term" value="P:regulation of DNA-templated transcription"/>
    <property type="evidence" value="ECO:0007669"/>
    <property type="project" value="InterPro"/>
</dbReference>
<dbReference type="Gene3D" id="3.40.50.2300">
    <property type="match status" value="1"/>
</dbReference>